<dbReference type="GO" id="GO:0008270">
    <property type="term" value="F:zinc ion binding"/>
    <property type="evidence" value="ECO:0007669"/>
    <property type="project" value="UniProtKB-KW"/>
</dbReference>
<dbReference type="GO" id="GO:0061630">
    <property type="term" value="F:ubiquitin protein ligase activity"/>
    <property type="evidence" value="ECO:0007669"/>
    <property type="project" value="UniProtKB-EC"/>
</dbReference>
<reference evidence="11" key="1">
    <citation type="journal article" date="2023" name="Mol. Biol. Evol.">
        <title>Third-Generation Sequencing Reveals the Adaptive Role of the Epigenome in Three Deep-Sea Polychaetes.</title>
        <authorList>
            <person name="Perez M."/>
            <person name="Aroh O."/>
            <person name="Sun Y."/>
            <person name="Lan Y."/>
            <person name="Juniper S.K."/>
            <person name="Young C.R."/>
            <person name="Angers B."/>
            <person name="Qian P.Y."/>
        </authorList>
    </citation>
    <scope>NUCLEOTIDE SEQUENCE</scope>
    <source>
        <strain evidence="11">R07B-5</strain>
    </source>
</reference>
<dbReference type="Pfam" id="PF00569">
    <property type="entry name" value="ZZ"/>
    <property type="match status" value="1"/>
</dbReference>
<evidence type="ECO:0000256" key="3">
    <source>
        <dbReference type="ARBA" id="ARBA00012483"/>
    </source>
</evidence>
<dbReference type="PROSITE" id="PS50135">
    <property type="entry name" value="ZF_ZZ_2"/>
    <property type="match status" value="1"/>
</dbReference>
<dbReference type="GO" id="GO:0099536">
    <property type="term" value="P:synaptic signaling"/>
    <property type="evidence" value="ECO:0007669"/>
    <property type="project" value="TreeGrafter"/>
</dbReference>
<gene>
    <name evidence="11" type="ORF">NP493_58g03015</name>
</gene>
<keyword evidence="12" id="KW-1185">Reference proteome</keyword>
<dbReference type="GO" id="GO:0045202">
    <property type="term" value="C:synapse"/>
    <property type="evidence" value="ECO:0007669"/>
    <property type="project" value="GOC"/>
</dbReference>
<name>A0AAD9UIW3_RIDPI</name>
<protein>
    <recommendedName>
        <fullName evidence="3">RING-type E3 ubiquitin transferase</fullName>
        <ecNumber evidence="3">2.3.2.27</ecNumber>
    </recommendedName>
</protein>
<evidence type="ECO:0000256" key="1">
    <source>
        <dbReference type="ARBA" id="ARBA00000900"/>
    </source>
</evidence>
<feature type="region of interest" description="Disordered" evidence="9">
    <location>
        <begin position="212"/>
        <end position="236"/>
    </location>
</feature>
<evidence type="ECO:0000256" key="8">
    <source>
        <dbReference type="PROSITE-ProRule" id="PRU00228"/>
    </source>
</evidence>
<dbReference type="InterPro" id="IPR008598">
    <property type="entry name" value="Di19_Zn-bd"/>
</dbReference>
<comment type="catalytic activity">
    <reaction evidence="1">
        <text>S-ubiquitinyl-[E2 ubiquitin-conjugating enzyme]-L-cysteine + [acceptor protein]-L-lysine = [E2 ubiquitin-conjugating enzyme]-L-cysteine + N(6)-ubiquitinyl-[acceptor protein]-L-lysine.</text>
        <dbReference type="EC" id="2.3.2.27"/>
    </reaction>
</comment>
<dbReference type="PANTHER" id="PTHR12268:SF13">
    <property type="entry name" value="E3 UBIQUITIN-PROTEIN LIGASE KCMF1"/>
    <property type="match status" value="1"/>
</dbReference>
<keyword evidence="5" id="KW-0479">Metal-binding</keyword>
<dbReference type="Gene3D" id="3.30.60.90">
    <property type="match status" value="1"/>
</dbReference>
<feature type="compositionally biased region" description="Low complexity" evidence="9">
    <location>
        <begin position="321"/>
        <end position="352"/>
    </location>
</feature>
<dbReference type="EMBL" id="JAODUO010000058">
    <property type="protein sequence ID" value="KAK2191154.1"/>
    <property type="molecule type" value="Genomic_DNA"/>
</dbReference>
<comment type="similarity">
    <text evidence="2">Belongs to the KCMF1 family.</text>
</comment>
<feature type="compositionally biased region" description="Low complexity" evidence="9">
    <location>
        <begin position="364"/>
        <end position="375"/>
    </location>
</feature>
<dbReference type="CDD" id="cd02338">
    <property type="entry name" value="ZZ_PCMF_like"/>
    <property type="match status" value="1"/>
</dbReference>
<accession>A0AAD9UIW3</accession>
<dbReference type="InterPro" id="IPR050774">
    <property type="entry name" value="KCMF1/Dystrophin"/>
</dbReference>
<evidence type="ECO:0000313" key="11">
    <source>
        <dbReference type="EMBL" id="KAK2191154.1"/>
    </source>
</evidence>
<feature type="region of interest" description="Disordered" evidence="9">
    <location>
        <begin position="306"/>
        <end position="409"/>
    </location>
</feature>
<dbReference type="AlphaFoldDB" id="A0AAD9UIW3"/>
<feature type="compositionally biased region" description="Basic and acidic residues" evidence="9">
    <location>
        <begin position="215"/>
        <end position="225"/>
    </location>
</feature>
<dbReference type="InterPro" id="IPR043145">
    <property type="entry name" value="Znf_ZZ_sf"/>
</dbReference>
<evidence type="ECO:0000256" key="2">
    <source>
        <dbReference type="ARBA" id="ARBA00010938"/>
    </source>
</evidence>
<keyword evidence="4" id="KW-0808">Transferase</keyword>
<dbReference type="Pfam" id="PF05605">
    <property type="entry name" value="zf-Di19"/>
    <property type="match status" value="1"/>
</dbReference>
<dbReference type="GO" id="GO:0005886">
    <property type="term" value="C:plasma membrane"/>
    <property type="evidence" value="ECO:0007669"/>
    <property type="project" value="TreeGrafter"/>
</dbReference>
<dbReference type="PANTHER" id="PTHR12268">
    <property type="entry name" value="E3 UBIQUITIN-PROTEIN LIGASE KCMF1"/>
    <property type="match status" value="1"/>
</dbReference>
<evidence type="ECO:0000259" key="10">
    <source>
        <dbReference type="PROSITE" id="PS50135"/>
    </source>
</evidence>
<dbReference type="SUPFAM" id="SSF57850">
    <property type="entry name" value="RING/U-box"/>
    <property type="match status" value="1"/>
</dbReference>
<comment type="caution">
    <text evidence="11">The sequence shown here is derived from an EMBL/GenBank/DDBJ whole genome shotgun (WGS) entry which is preliminary data.</text>
</comment>
<dbReference type="EC" id="2.3.2.27" evidence="3"/>
<proteinExistence type="inferred from homology"/>
<evidence type="ECO:0000256" key="5">
    <source>
        <dbReference type="ARBA" id="ARBA00022723"/>
    </source>
</evidence>
<keyword evidence="7" id="KW-0862">Zinc</keyword>
<dbReference type="SMART" id="SM00291">
    <property type="entry name" value="ZnF_ZZ"/>
    <property type="match status" value="1"/>
</dbReference>
<evidence type="ECO:0000256" key="9">
    <source>
        <dbReference type="SAM" id="MobiDB-lite"/>
    </source>
</evidence>
<organism evidence="11 12">
    <name type="scientific">Ridgeia piscesae</name>
    <name type="common">Tubeworm</name>
    <dbReference type="NCBI Taxonomy" id="27915"/>
    <lineage>
        <taxon>Eukaryota</taxon>
        <taxon>Metazoa</taxon>
        <taxon>Spiralia</taxon>
        <taxon>Lophotrochozoa</taxon>
        <taxon>Annelida</taxon>
        <taxon>Polychaeta</taxon>
        <taxon>Sedentaria</taxon>
        <taxon>Canalipalpata</taxon>
        <taxon>Sabellida</taxon>
        <taxon>Siboglinidae</taxon>
        <taxon>Ridgeia</taxon>
    </lineage>
</organism>
<evidence type="ECO:0000256" key="6">
    <source>
        <dbReference type="ARBA" id="ARBA00022771"/>
    </source>
</evidence>
<dbReference type="Proteomes" id="UP001209878">
    <property type="component" value="Unassembled WGS sequence"/>
</dbReference>
<evidence type="ECO:0000313" key="12">
    <source>
        <dbReference type="Proteomes" id="UP001209878"/>
    </source>
</evidence>
<keyword evidence="6 8" id="KW-0863">Zinc-finger</keyword>
<evidence type="ECO:0000256" key="7">
    <source>
        <dbReference type="ARBA" id="ARBA00022833"/>
    </source>
</evidence>
<dbReference type="InterPro" id="IPR000433">
    <property type="entry name" value="Znf_ZZ"/>
</dbReference>
<evidence type="ECO:0000256" key="4">
    <source>
        <dbReference type="ARBA" id="ARBA00022679"/>
    </source>
</evidence>
<feature type="domain" description="ZZ-type" evidence="10">
    <location>
        <begin position="1"/>
        <end position="48"/>
    </location>
</feature>
<sequence length="409" mass="43792">MKGNFRGKRYKCLICYDYDLCANCYDAGATTSRHTTDHPMQCILTRTDIDLYFGCESLTAEPPQSFTCPFCGKMGFTETTLQEHVTSEHADSSVEVVCPICAALPSGDPNHMTDDFAAHLTLEHRTPREFDEPLGGIRHVRRIPHPGRGGGTRTRRAMLAGNALSGLSSSSRETMDPIAELLSQLSSVRSRAAAAQSVSSQLQQLEMQLQSTRQQLERLPRRQADSSKATSSGVPQAGVVDLTVVSNSNSSNSSNGGSPNTQLLLARCSEADFSEQEKQVVEMDRADRSLFVQELLLSTLATGLRLDSDDEPVSAPPPESLSPLPSSTATTVAPPVGTSTTSTAAVPAPSSSDHSLDTAESNDDVAAVTTDTTAARMTVGKSASSHRNKVKHMDSVKNSGKESLPVLKH</sequence>